<evidence type="ECO:0008006" key="3">
    <source>
        <dbReference type="Google" id="ProtNLM"/>
    </source>
</evidence>
<dbReference type="STRING" id="1314790.A0A1Y1XZG6"/>
<evidence type="ECO:0000313" key="1">
    <source>
        <dbReference type="EMBL" id="ORX91153.1"/>
    </source>
</evidence>
<reference evidence="1 2" key="1">
    <citation type="submission" date="2016-07" db="EMBL/GenBank/DDBJ databases">
        <title>Pervasive Adenine N6-methylation of Active Genes in Fungi.</title>
        <authorList>
            <consortium name="DOE Joint Genome Institute"/>
            <person name="Mondo S.J."/>
            <person name="Dannebaum R.O."/>
            <person name="Kuo R.C."/>
            <person name="Labutti K."/>
            <person name="Haridas S."/>
            <person name="Kuo A."/>
            <person name="Salamov A."/>
            <person name="Ahrendt S.R."/>
            <person name="Lipzen A."/>
            <person name="Sullivan W."/>
            <person name="Andreopoulos W.B."/>
            <person name="Clum A."/>
            <person name="Lindquist E."/>
            <person name="Daum C."/>
            <person name="Ramamoorthy G.K."/>
            <person name="Gryganskyi A."/>
            <person name="Culley D."/>
            <person name="Magnuson J.K."/>
            <person name="James T.Y."/>
            <person name="O'Malley M.A."/>
            <person name="Stajich J.E."/>
            <person name="Spatafora J.W."/>
            <person name="Visel A."/>
            <person name="Grigoriev I.V."/>
        </authorList>
    </citation>
    <scope>NUCLEOTIDE SEQUENCE [LARGE SCALE GENOMIC DNA]</scope>
    <source>
        <strain evidence="1 2">CBS 931.73</strain>
    </source>
</reference>
<dbReference type="Gene3D" id="2.60.40.640">
    <property type="match status" value="1"/>
</dbReference>
<name>A0A1Y1XZG6_9FUNG</name>
<dbReference type="AlphaFoldDB" id="A0A1Y1XZG6"/>
<dbReference type="EMBL" id="MCFE01000338">
    <property type="protein sequence ID" value="ORX91153.1"/>
    <property type="molecule type" value="Genomic_DNA"/>
</dbReference>
<dbReference type="InterPro" id="IPR014752">
    <property type="entry name" value="Arrestin-like_C"/>
</dbReference>
<organism evidence="1 2">
    <name type="scientific">Basidiobolus meristosporus CBS 931.73</name>
    <dbReference type="NCBI Taxonomy" id="1314790"/>
    <lineage>
        <taxon>Eukaryota</taxon>
        <taxon>Fungi</taxon>
        <taxon>Fungi incertae sedis</taxon>
        <taxon>Zoopagomycota</taxon>
        <taxon>Entomophthoromycotina</taxon>
        <taxon>Basidiobolomycetes</taxon>
        <taxon>Basidiobolales</taxon>
        <taxon>Basidiobolaceae</taxon>
        <taxon>Basidiobolus</taxon>
    </lineage>
</organism>
<keyword evidence="2" id="KW-1185">Reference proteome</keyword>
<proteinExistence type="predicted"/>
<accession>A0A1Y1XZG6</accession>
<comment type="caution">
    <text evidence="1">The sequence shown here is derived from an EMBL/GenBank/DDBJ whole genome shotgun (WGS) entry which is preliminary data.</text>
</comment>
<evidence type="ECO:0000313" key="2">
    <source>
        <dbReference type="Proteomes" id="UP000193498"/>
    </source>
</evidence>
<sequence>MNMIRHTKPCLQLRTLSNTVLVHEDCPESYLHVTVDLKLHRPLKVRSIYLTLKGVFTRKRLGGLWEEKSTKHTSYHHILERQGTEYYLGPGDYSYECVVKIPNQSEQTAVTHLGKVDYQLYGVVETMKFHSNLTNSVPVYIRRVLPACEEFRIADGLWRDMLRYQVMLNGVDYSLKDSLNVAFRLESLVGALFSWKLTATLNESVAYFKRSQNGRSELKKCNRIISKVVRYKSGEAPIQLAILNLPIVAKRVAPTYDCHGKYVSVSHHIKAKIEMADDKRYKFISVLPVRLIHPDIQQWLEKYDSTNLPRYSSLLISSRATSLALPTNKCHTLA</sequence>
<protein>
    <recommendedName>
        <fullName evidence="3">Arrestin-like N-terminal domain-containing protein</fullName>
    </recommendedName>
</protein>
<gene>
    <name evidence="1" type="ORF">K493DRAFT_304285</name>
</gene>
<dbReference type="Proteomes" id="UP000193498">
    <property type="component" value="Unassembled WGS sequence"/>
</dbReference>
<dbReference type="InParanoid" id="A0A1Y1XZG6"/>